<reference evidence="3 4" key="1">
    <citation type="submission" date="2019-03" db="EMBL/GenBank/DDBJ databases">
        <title>Genomic Encyclopedia of Type Strains, Phase IV (KMG-IV): sequencing the most valuable type-strain genomes for metagenomic binning, comparative biology and taxonomic classification.</title>
        <authorList>
            <person name="Goeker M."/>
        </authorList>
    </citation>
    <scope>NUCLEOTIDE SEQUENCE [LARGE SCALE GENOMIC DNA]</scope>
    <source>
        <strain evidence="3 4">DSM 45765</strain>
    </source>
</reference>
<dbReference type="RefSeq" id="WP_132875904.1">
    <property type="nucleotide sequence ID" value="NZ_SLXQ01000001.1"/>
</dbReference>
<keyword evidence="1" id="KW-0472">Membrane</keyword>
<evidence type="ECO:0000313" key="4">
    <source>
        <dbReference type="Proteomes" id="UP000294911"/>
    </source>
</evidence>
<keyword evidence="4" id="KW-1185">Reference proteome</keyword>
<keyword evidence="1" id="KW-1133">Transmembrane helix</keyword>
<evidence type="ECO:0000256" key="2">
    <source>
        <dbReference type="SAM" id="SignalP"/>
    </source>
</evidence>
<sequence length="737" mass="77214">MTPLVRRAYSAVLVTLVVLASMTLAPLGTATAQPISGIESKLQLDVNELTPRVVTGSEQTLAVRGTVTNTSNSTINNITARVQLGDPQSSESALRGVLGEAPPTDTARSEFETVVETLPPGQSAQLELVVPLGPEALQITQPGVYPLLVNVNGTPQDSGDARLAALNTLLPVLAPPGGQPVPPTSVPTSMLWPIMDSKPRVVSDAVDRPLVLSDDRLADSLAPGGRLYGLVAAVRAEATDTPISSALCLAIDPELLDTVSAMANGYRVNRQDGGSDAGRGSAAANQWLADLREVADGRCVIALPYADADLAALTSANPKQDGMSSLARLALAGSEIINEVLAPVQPIGGVAWPAGGTLDDHTMRELTELGINKFVVDPAKLRTVDPNRESAPMNLSGMRSPTGEGVTALPYDSLVASALLRPSAPAAGTTATASPRSVSTQNGLAALAFRGAFATEDQGSPVLVTPPRRWAATETELRTFLSTLNSFAERGMVRPVGFQEMLATPTAGTTELDYTAEDTASQVPAAAVESVFETNIRTGDLQSALRRDTVEQLQPAEVVEPVRHALLRATSSVWREHPQGADQSARTGERHLDGLTDRVTAATSGQISLASGDSPLPVSLQNELPVPIAVRVTFSEVPGLRPDPTELQRIPANSGVSRLFPAEVTRSGRFSVDVSLTTPSGGELGPAARFELASSHYGGIMLVVTGTAGAALVLLVGLRIYRRMRSDRPNDGQQERP</sequence>
<organism evidence="3 4">
    <name type="scientific">Tamaricihabitans halophyticus</name>
    <dbReference type="NCBI Taxonomy" id="1262583"/>
    <lineage>
        <taxon>Bacteria</taxon>
        <taxon>Bacillati</taxon>
        <taxon>Actinomycetota</taxon>
        <taxon>Actinomycetes</taxon>
        <taxon>Pseudonocardiales</taxon>
        <taxon>Pseudonocardiaceae</taxon>
        <taxon>Tamaricihabitans</taxon>
    </lineage>
</organism>
<dbReference type="OrthoDB" id="3797035at2"/>
<comment type="caution">
    <text evidence="3">The sequence shown here is derived from an EMBL/GenBank/DDBJ whole genome shotgun (WGS) entry which is preliminary data.</text>
</comment>
<dbReference type="Pfam" id="PF19516">
    <property type="entry name" value="DUF6049"/>
    <property type="match status" value="1"/>
</dbReference>
<evidence type="ECO:0008006" key="5">
    <source>
        <dbReference type="Google" id="ProtNLM"/>
    </source>
</evidence>
<accession>A0A4R2R3L2</accession>
<proteinExistence type="predicted"/>
<dbReference type="Proteomes" id="UP000294911">
    <property type="component" value="Unassembled WGS sequence"/>
</dbReference>
<keyword evidence="2" id="KW-0732">Signal</keyword>
<dbReference type="EMBL" id="SLXQ01000001">
    <property type="protein sequence ID" value="TCP57422.1"/>
    <property type="molecule type" value="Genomic_DNA"/>
</dbReference>
<name>A0A4R2R3L2_9PSEU</name>
<protein>
    <recommendedName>
        <fullName evidence="5">Glycoprotein</fullName>
    </recommendedName>
</protein>
<keyword evidence="1" id="KW-0812">Transmembrane</keyword>
<evidence type="ECO:0000313" key="3">
    <source>
        <dbReference type="EMBL" id="TCP57422.1"/>
    </source>
</evidence>
<feature type="chain" id="PRO_5038421438" description="Glycoprotein" evidence="2">
    <location>
        <begin position="26"/>
        <end position="737"/>
    </location>
</feature>
<gene>
    <name evidence="3" type="ORF">EV191_1011377</name>
</gene>
<dbReference type="AlphaFoldDB" id="A0A4R2R3L2"/>
<feature type="transmembrane region" description="Helical" evidence="1">
    <location>
        <begin position="697"/>
        <end position="718"/>
    </location>
</feature>
<evidence type="ECO:0000256" key="1">
    <source>
        <dbReference type="SAM" id="Phobius"/>
    </source>
</evidence>
<dbReference type="InterPro" id="IPR046112">
    <property type="entry name" value="DUF6049"/>
</dbReference>
<feature type="signal peptide" evidence="2">
    <location>
        <begin position="1"/>
        <end position="25"/>
    </location>
</feature>